<dbReference type="RefSeq" id="WP_250423340.1">
    <property type="nucleotide sequence ID" value="NZ_JAJKBJ010000015.1"/>
</dbReference>
<dbReference type="Proteomes" id="UP001139721">
    <property type="component" value="Unassembled WGS sequence"/>
</dbReference>
<organism evidence="1 2">
    <name type="scientific">Legionella maioricensis</name>
    <dbReference type="NCBI Taxonomy" id="2896528"/>
    <lineage>
        <taxon>Bacteria</taxon>
        <taxon>Pseudomonadati</taxon>
        <taxon>Pseudomonadota</taxon>
        <taxon>Gammaproteobacteria</taxon>
        <taxon>Legionellales</taxon>
        <taxon>Legionellaceae</taxon>
        <taxon>Legionella</taxon>
    </lineage>
</organism>
<evidence type="ECO:0000313" key="2">
    <source>
        <dbReference type="Proteomes" id="UP001139721"/>
    </source>
</evidence>
<dbReference type="AlphaFoldDB" id="A0A9X2D1E5"/>
<sequence length="417" mass="48141">MNVGAVRKIVEAFKVEIEKTANKESRKLSQQLDDLFDDLNDNDLIDALLGNQVKRIIMLFWEQASQWPITEDWATNAPVSAWLKLQDDLRETKWEIQTAHHGYFYHCLEWQYDQNGDGVLAANQLMPVLIRCCRMLGYAEKQEENYPFSRLTSKIDLVENLKKSFLIDGVKSIVTSLAVLFYLHYHHCSPAQLAILPHLIKYRINTTDEERRSETAVVTALGHAPQKALIFFKQMAIYIEGKEFFTNPSLKSLPNLIPNSKKKLLEEINDKQWYYLITHAIRTEEQSHLVDPLIKILGEDFVQQKDQSYPASLSFAEKVIQQFTDISPLIQKRLVSALHYFCLERYTVLCNSKAAKNPLLWFSPATKSGAALKLQQRERGISTHLSLVEWAATLEGRLNNLITLFDEYKKDIETHIN</sequence>
<dbReference type="EMBL" id="JAJKBJ010000015">
    <property type="protein sequence ID" value="MCL9684850.1"/>
    <property type="molecule type" value="Genomic_DNA"/>
</dbReference>
<proteinExistence type="predicted"/>
<keyword evidence="2" id="KW-1185">Reference proteome</keyword>
<gene>
    <name evidence="1" type="ORF">LOX96_12160</name>
</gene>
<accession>A0A9X2D1E5</accession>
<reference evidence="1" key="1">
    <citation type="submission" date="2021-11" db="EMBL/GenBank/DDBJ databases">
        <title>Legionella maioricencis sp. nov., a new species isolated from hot water samples in Mallorca.</title>
        <authorList>
            <person name="Crespi S."/>
            <person name="Drasar V."/>
            <person name="Salva-Serra F."/>
            <person name="Jaen-Luchoro D."/>
            <person name="Pineiro-Iglesias B."/>
            <person name="Aliaga F."/>
            <person name="Fernandez-Juarez V."/>
            <person name="Coll G."/>
            <person name="Moore E.R.B."/>
            <person name="Bennasar-Figueras A."/>
        </authorList>
    </citation>
    <scope>NUCLEOTIDE SEQUENCE</scope>
    <source>
        <strain evidence="1">HCPI-6</strain>
    </source>
</reference>
<evidence type="ECO:0000313" key="1">
    <source>
        <dbReference type="EMBL" id="MCL9684850.1"/>
    </source>
</evidence>
<protein>
    <submittedName>
        <fullName evidence="1">Uncharacterized protein</fullName>
    </submittedName>
</protein>
<name>A0A9X2D1E5_9GAMM</name>
<comment type="caution">
    <text evidence="1">The sequence shown here is derived from an EMBL/GenBank/DDBJ whole genome shotgun (WGS) entry which is preliminary data.</text>
</comment>